<evidence type="ECO:0000313" key="1">
    <source>
        <dbReference type="EMBL" id="MDD0839272.1"/>
    </source>
</evidence>
<protein>
    <recommendedName>
        <fullName evidence="3">DUF4124 domain-containing protein</fullName>
    </recommendedName>
</protein>
<dbReference type="Proteomes" id="UP001528673">
    <property type="component" value="Unassembled WGS sequence"/>
</dbReference>
<gene>
    <name evidence="1" type="ORF">PSQ40_11865</name>
</gene>
<sequence length="59" mass="6515">MAACLSAAWAGPAPWYQWRSDLQGQTLCAQASPGAAWVRVDGPYLDSDCRRPPPRRQPM</sequence>
<proteinExistence type="predicted"/>
<evidence type="ECO:0008006" key="3">
    <source>
        <dbReference type="Google" id="ProtNLM"/>
    </source>
</evidence>
<dbReference type="RefSeq" id="WP_273951695.1">
    <property type="nucleotide sequence ID" value="NZ_JAQSIP010000004.1"/>
</dbReference>
<organism evidence="1 2">
    <name type="scientific">Curvibacter cyanobacteriorum</name>
    <dbReference type="NCBI Taxonomy" id="3026422"/>
    <lineage>
        <taxon>Bacteria</taxon>
        <taxon>Pseudomonadati</taxon>
        <taxon>Pseudomonadota</taxon>
        <taxon>Betaproteobacteria</taxon>
        <taxon>Burkholderiales</taxon>
        <taxon>Comamonadaceae</taxon>
        <taxon>Curvibacter</taxon>
    </lineage>
</organism>
<accession>A0ABT5N2I9</accession>
<comment type="caution">
    <text evidence="1">The sequence shown here is derived from an EMBL/GenBank/DDBJ whole genome shotgun (WGS) entry which is preliminary data.</text>
</comment>
<reference evidence="1 2" key="1">
    <citation type="submission" date="2023-02" db="EMBL/GenBank/DDBJ databases">
        <title>Bacterial whole genomic sequence of Curvibacter sp. HBC61.</title>
        <authorList>
            <person name="Le V."/>
            <person name="Ko S.-R."/>
            <person name="Ahn C.-Y."/>
            <person name="Oh H.-M."/>
        </authorList>
    </citation>
    <scope>NUCLEOTIDE SEQUENCE [LARGE SCALE GENOMIC DNA]</scope>
    <source>
        <strain evidence="1 2">HBC61</strain>
    </source>
</reference>
<keyword evidence="2" id="KW-1185">Reference proteome</keyword>
<dbReference type="EMBL" id="JAQSIP010000004">
    <property type="protein sequence ID" value="MDD0839272.1"/>
    <property type="molecule type" value="Genomic_DNA"/>
</dbReference>
<evidence type="ECO:0000313" key="2">
    <source>
        <dbReference type="Proteomes" id="UP001528673"/>
    </source>
</evidence>
<name>A0ABT5N2I9_9BURK</name>